<evidence type="ECO:0000313" key="2">
    <source>
        <dbReference type="Proteomes" id="UP000197019"/>
    </source>
</evidence>
<proteinExistence type="predicted"/>
<accession>A0A1Z4BYA0</accession>
<evidence type="ECO:0000313" key="1">
    <source>
        <dbReference type="EMBL" id="ASF46230.1"/>
    </source>
</evidence>
<name>A0A1Z4BYA0_9GAMM</name>
<gene>
    <name evidence="1" type="ORF">CEK71_09115</name>
</gene>
<dbReference type="RefSeq" id="WP_088619104.1">
    <property type="nucleotide sequence ID" value="NZ_CP022129.1"/>
</dbReference>
<dbReference type="OrthoDB" id="8955285at2"/>
<reference evidence="1 2" key="1">
    <citation type="submission" date="2017-06" db="EMBL/GenBank/DDBJ databases">
        <title>Genome Sequencing of the methanotroph Methylovulum psychrotolerants str. HV10-M2 isolated from a high-altitude environment.</title>
        <authorList>
            <person name="Mateos-Rivera A."/>
        </authorList>
    </citation>
    <scope>NUCLEOTIDE SEQUENCE [LARGE SCALE GENOMIC DNA]</scope>
    <source>
        <strain evidence="1 2">HV10_M2</strain>
    </source>
</reference>
<sequence>MVSTKSERYSTEEMMERAFQRLAWNIKHMWEETGHSDTRLFMEPIIPDQFVIVGQSSGGTHKEHIVPRVIICKQCHRMFEQGESVDVVAIFIRKYLKIVLISKEEQDLLDKKANLNLRQRMPDGWTFETGCEFERLKVAGIEYNLYSTKVSNN</sequence>
<dbReference type="EMBL" id="CP022129">
    <property type="protein sequence ID" value="ASF46230.1"/>
    <property type="molecule type" value="Genomic_DNA"/>
</dbReference>
<dbReference type="AlphaFoldDB" id="A0A1Z4BYA0"/>
<dbReference type="Proteomes" id="UP000197019">
    <property type="component" value="Chromosome"/>
</dbReference>
<organism evidence="1 2">
    <name type="scientific">Methylovulum psychrotolerans</name>
    <dbReference type="NCBI Taxonomy" id="1704499"/>
    <lineage>
        <taxon>Bacteria</taxon>
        <taxon>Pseudomonadati</taxon>
        <taxon>Pseudomonadota</taxon>
        <taxon>Gammaproteobacteria</taxon>
        <taxon>Methylococcales</taxon>
        <taxon>Methylococcaceae</taxon>
        <taxon>Methylovulum</taxon>
    </lineage>
</organism>
<protein>
    <submittedName>
        <fullName evidence="1">Uncharacterized protein</fullName>
    </submittedName>
</protein>
<dbReference type="KEGG" id="mpsy:CEK71_09115"/>
<keyword evidence="2" id="KW-1185">Reference proteome</keyword>